<dbReference type="EMBL" id="PDCK01000039">
    <property type="protein sequence ID" value="PRQ56316.1"/>
    <property type="molecule type" value="Genomic_DNA"/>
</dbReference>
<evidence type="ECO:0000256" key="2">
    <source>
        <dbReference type="SAM" id="MobiDB-lite"/>
    </source>
</evidence>
<dbReference type="AlphaFoldDB" id="A0A2P6SCC5"/>
<organism evidence="4 5">
    <name type="scientific">Rosa chinensis</name>
    <name type="common">China rose</name>
    <dbReference type="NCBI Taxonomy" id="74649"/>
    <lineage>
        <taxon>Eukaryota</taxon>
        <taxon>Viridiplantae</taxon>
        <taxon>Streptophyta</taxon>
        <taxon>Embryophyta</taxon>
        <taxon>Tracheophyta</taxon>
        <taxon>Spermatophyta</taxon>
        <taxon>Magnoliopsida</taxon>
        <taxon>eudicotyledons</taxon>
        <taxon>Gunneridae</taxon>
        <taxon>Pentapetalae</taxon>
        <taxon>rosids</taxon>
        <taxon>fabids</taxon>
        <taxon>Rosales</taxon>
        <taxon>Rosaceae</taxon>
        <taxon>Rosoideae</taxon>
        <taxon>Rosoideae incertae sedis</taxon>
        <taxon>Rosa</taxon>
    </lineage>
</organism>
<evidence type="ECO:0000313" key="5">
    <source>
        <dbReference type="Proteomes" id="UP000238479"/>
    </source>
</evidence>
<dbReference type="Gramene" id="PRQ56316">
    <property type="protein sequence ID" value="PRQ56316"/>
    <property type="gene ID" value="RchiOBHm_Chr1g0334441"/>
</dbReference>
<reference evidence="4 5" key="1">
    <citation type="journal article" date="2018" name="Nat. Genet.">
        <title>The Rosa genome provides new insights in the design of modern roses.</title>
        <authorList>
            <person name="Bendahmane M."/>
        </authorList>
    </citation>
    <scope>NUCLEOTIDE SEQUENCE [LARGE SCALE GENOMIC DNA]</scope>
    <source>
        <strain evidence="5">cv. Old Blush</strain>
    </source>
</reference>
<evidence type="ECO:0000259" key="3">
    <source>
        <dbReference type="PROSITE" id="PS50158"/>
    </source>
</evidence>
<dbReference type="InterPro" id="IPR001878">
    <property type="entry name" value="Znf_CCHC"/>
</dbReference>
<sequence>MLGQTLSPVAMSCAVGSRSAHEMWSNLRLKFAASNRQNILQLKSTLQGLKKGSDNIETYLDKIKAARDAFETVGVFLDDEDIVVTVLRGLPSEFVAIKTVIRAQFVSCSMGELKTLLKAAEVDIENESQPVTLTAMVAQSSTTPTTPSTPTTPISTPSVSPTVPTIPPGFNPLTSPTTSTIPSPISQPTYVPIPAVPYGFSPFNAFPMHESTLGMTGFYAGRGRGRLGGPGRGPHTTGRGFTGGIYNGNYNAGDFADTSNNASQSGYTFSCQLCGKPGHGARTCKTLSQYQPFV</sequence>
<dbReference type="PROSITE" id="PS50158">
    <property type="entry name" value="ZF_CCHC"/>
    <property type="match status" value="1"/>
</dbReference>
<protein>
    <submittedName>
        <fullName evidence="4">Putative transcription factor interactor and regulator CCHC(Zn) family</fullName>
    </submittedName>
</protein>
<dbReference type="InterPro" id="IPR036875">
    <property type="entry name" value="Znf_CCHC_sf"/>
</dbReference>
<feature type="domain" description="CCHC-type" evidence="3">
    <location>
        <begin position="271"/>
        <end position="285"/>
    </location>
</feature>
<keyword evidence="1" id="KW-0479">Metal-binding</keyword>
<comment type="caution">
    <text evidence="4">The sequence shown here is derived from an EMBL/GenBank/DDBJ whole genome shotgun (WGS) entry which is preliminary data.</text>
</comment>
<evidence type="ECO:0000256" key="1">
    <source>
        <dbReference type="PROSITE-ProRule" id="PRU00047"/>
    </source>
</evidence>
<proteinExistence type="predicted"/>
<dbReference type="PANTHER" id="PTHR47481">
    <property type="match status" value="1"/>
</dbReference>
<dbReference type="OrthoDB" id="1166629at2759"/>
<dbReference type="PANTHER" id="PTHR47481:SF31">
    <property type="entry name" value="OS01G0873500 PROTEIN"/>
    <property type="match status" value="1"/>
</dbReference>
<feature type="region of interest" description="Disordered" evidence="2">
    <location>
        <begin position="139"/>
        <end position="181"/>
    </location>
</feature>
<accession>A0A2P6SCC5</accession>
<evidence type="ECO:0000313" key="4">
    <source>
        <dbReference type="EMBL" id="PRQ56316.1"/>
    </source>
</evidence>
<dbReference type="GO" id="GO:0008270">
    <property type="term" value="F:zinc ion binding"/>
    <property type="evidence" value="ECO:0007669"/>
    <property type="project" value="UniProtKB-KW"/>
</dbReference>
<dbReference type="Proteomes" id="UP000238479">
    <property type="component" value="Chromosome 1"/>
</dbReference>
<feature type="compositionally biased region" description="Low complexity" evidence="2">
    <location>
        <begin position="140"/>
        <end position="163"/>
    </location>
</feature>
<dbReference type="SUPFAM" id="SSF57756">
    <property type="entry name" value="Retrovirus zinc finger-like domains"/>
    <property type="match status" value="1"/>
</dbReference>
<keyword evidence="1" id="KW-0862">Zinc</keyword>
<gene>
    <name evidence="4" type="ORF">RchiOBHm_Chr1g0334441</name>
</gene>
<name>A0A2P6SCC5_ROSCH</name>
<dbReference type="Pfam" id="PF14223">
    <property type="entry name" value="Retrotran_gag_2"/>
    <property type="match status" value="1"/>
</dbReference>
<keyword evidence="5" id="KW-1185">Reference proteome</keyword>
<keyword evidence="1" id="KW-0863">Zinc-finger</keyword>
<dbReference type="GO" id="GO:0003676">
    <property type="term" value="F:nucleic acid binding"/>
    <property type="evidence" value="ECO:0007669"/>
    <property type="project" value="InterPro"/>
</dbReference>